<reference evidence="3" key="1">
    <citation type="journal article" date="2015" name="Genome Announc.">
        <title>Draft genome sequence of the cellulolytic fungus Chaetomium globosum.</title>
        <authorList>
            <person name="Cuomo C.A."/>
            <person name="Untereiner W.A."/>
            <person name="Ma L.-J."/>
            <person name="Grabherr M."/>
            <person name="Birren B.W."/>
        </authorList>
    </citation>
    <scope>NUCLEOTIDE SEQUENCE [LARGE SCALE GENOMIC DNA]</scope>
    <source>
        <strain evidence="3">ATCC 6205 / CBS 148.51 / DSM 1962 / NBRC 6347 / NRRL 1970</strain>
    </source>
</reference>
<evidence type="ECO:0000313" key="2">
    <source>
        <dbReference type="EMBL" id="EAQ90734.1"/>
    </source>
</evidence>
<dbReference type="HOGENOM" id="CLU_2757567_0_0_1"/>
<feature type="region of interest" description="Disordered" evidence="1">
    <location>
        <begin position="1"/>
        <end position="56"/>
    </location>
</feature>
<protein>
    <submittedName>
        <fullName evidence="2">Uncharacterized protein</fullName>
    </submittedName>
</protein>
<dbReference type="RefSeq" id="XP_001229185.1">
    <property type="nucleotide sequence ID" value="XM_001229184.1"/>
</dbReference>
<sequence>MYQSSMGFAVEERTSVNGPRSTLGNALPSFSQPLNDGSTTPGSAAPAPSPRDSDVGPQFFLELINFAIAS</sequence>
<name>Q2HAT5_CHAGB</name>
<dbReference type="VEuPathDB" id="FungiDB:CHGG_02669"/>
<keyword evidence="3" id="KW-1185">Reference proteome</keyword>
<dbReference type="Proteomes" id="UP000001056">
    <property type="component" value="Unassembled WGS sequence"/>
</dbReference>
<evidence type="ECO:0000313" key="3">
    <source>
        <dbReference type="Proteomes" id="UP000001056"/>
    </source>
</evidence>
<dbReference type="AlphaFoldDB" id="Q2HAT5"/>
<dbReference type="EMBL" id="CH408030">
    <property type="protein sequence ID" value="EAQ90734.1"/>
    <property type="molecule type" value="Genomic_DNA"/>
</dbReference>
<feature type="compositionally biased region" description="Low complexity" evidence="1">
    <location>
        <begin position="37"/>
        <end position="46"/>
    </location>
</feature>
<proteinExistence type="predicted"/>
<feature type="compositionally biased region" description="Polar residues" evidence="1">
    <location>
        <begin position="15"/>
        <end position="36"/>
    </location>
</feature>
<dbReference type="InParanoid" id="Q2HAT5"/>
<gene>
    <name evidence="2" type="ORF">CHGG_02669</name>
</gene>
<dbReference type="GeneID" id="4389200"/>
<organism evidence="2 3">
    <name type="scientific">Chaetomium globosum (strain ATCC 6205 / CBS 148.51 / DSM 1962 / NBRC 6347 / NRRL 1970)</name>
    <name type="common">Soil fungus</name>
    <dbReference type="NCBI Taxonomy" id="306901"/>
    <lineage>
        <taxon>Eukaryota</taxon>
        <taxon>Fungi</taxon>
        <taxon>Dikarya</taxon>
        <taxon>Ascomycota</taxon>
        <taxon>Pezizomycotina</taxon>
        <taxon>Sordariomycetes</taxon>
        <taxon>Sordariomycetidae</taxon>
        <taxon>Sordariales</taxon>
        <taxon>Chaetomiaceae</taxon>
        <taxon>Chaetomium</taxon>
    </lineage>
</organism>
<accession>Q2HAT5</accession>
<evidence type="ECO:0000256" key="1">
    <source>
        <dbReference type="SAM" id="MobiDB-lite"/>
    </source>
</evidence>